<feature type="region of interest" description="Disordered" evidence="1">
    <location>
        <begin position="1"/>
        <end position="49"/>
    </location>
</feature>
<gene>
    <name evidence="2" type="ORF">Pfra01_000531000</name>
</gene>
<dbReference type="AlphaFoldDB" id="A0A9W6U6T8"/>
<dbReference type="Proteomes" id="UP001165121">
    <property type="component" value="Unassembled WGS sequence"/>
</dbReference>
<organism evidence="2 3">
    <name type="scientific">Phytophthora fragariaefolia</name>
    <dbReference type="NCBI Taxonomy" id="1490495"/>
    <lineage>
        <taxon>Eukaryota</taxon>
        <taxon>Sar</taxon>
        <taxon>Stramenopiles</taxon>
        <taxon>Oomycota</taxon>
        <taxon>Peronosporomycetes</taxon>
        <taxon>Peronosporales</taxon>
        <taxon>Peronosporaceae</taxon>
        <taxon>Phytophthora</taxon>
    </lineage>
</organism>
<dbReference type="EMBL" id="BSXT01000427">
    <property type="protein sequence ID" value="GMF27132.1"/>
    <property type="molecule type" value="Genomic_DNA"/>
</dbReference>
<accession>A0A9W6U6T8</accession>
<sequence>MSTTTTPAAGTPAASAAANTAVASSETTGSSLASTPVVTSTVTTPSSPMRTMSLGDYKKTRGNALFARDELEALFDVGSDADMEDGEEEVEGTSCGPDCGIPSCSRGPLGRFELEALAEIQSRFGSTAPPSQYALYSYSGIIDDDVTKELDFDPATDKGAITTSDFFMISDGTEIRKLPPTTVLAQDLRPSAALVVAGFALRQHCRNVPHSAALTYRGSEEILSNEDENDQGLGSGSDDQQFAGRSSELPPVSLAVGVVEAGGRRGSGPPDSVDRLEAVGRLQTAEFAALRQELALLKAQIAQVSQTTSNVQVDLRSKLSVLRARRRALEQASALSHQD</sequence>
<protein>
    <submittedName>
        <fullName evidence="2">Unnamed protein product</fullName>
    </submittedName>
</protein>
<feature type="region of interest" description="Disordered" evidence="1">
    <location>
        <begin position="225"/>
        <end position="246"/>
    </location>
</feature>
<reference evidence="2" key="1">
    <citation type="submission" date="2023-04" db="EMBL/GenBank/DDBJ databases">
        <title>Phytophthora fragariaefolia NBRC 109709.</title>
        <authorList>
            <person name="Ichikawa N."/>
            <person name="Sato H."/>
            <person name="Tonouchi N."/>
        </authorList>
    </citation>
    <scope>NUCLEOTIDE SEQUENCE</scope>
    <source>
        <strain evidence="2">NBRC 109709</strain>
    </source>
</reference>
<keyword evidence="3" id="KW-1185">Reference proteome</keyword>
<evidence type="ECO:0000313" key="2">
    <source>
        <dbReference type="EMBL" id="GMF27132.1"/>
    </source>
</evidence>
<proteinExistence type="predicted"/>
<name>A0A9W6U6T8_9STRA</name>
<comment type="caution">
    <text evidence="2">The sequence shown here is derived from an EMBL/GenBank/DDBJ whole genome shotgun (WGS) entry which is preliminary data.</text>
</comment>
<evidence type="ECO:0000313" key="3">
    <source>
        <dbReference type="Proteomes" id="UP001165121"/>
    </source>
</evidence>
<evidence type="ECO:0000256" key="1">
    <source>
        <dbReference type="SAM" id="MobiDB-lite"/>
    </source>
</evidence>
<feature type="compositionally biased region" description="Low complexity" evidence="1">
    <location>
        <begin position="1"/>
        <end position="48"/>
    </location>
</feature>